<sequence length="165" mass="19310">MGGSLISLLLRYKSQLWWPYQYYDPPLRCFTFKDFQLALTIEEYEKLLGWYVKERPPFTKLGEPLMPETVAEALHLPIEEVSLGLGPMGFARKFLEDKAWAFLHALDRDHAKLKKKSEEDLELLSESRKKAKLEEDLKEKYQEGLTQADMGLSSLRKQLKQTEKE</sequence>
<dbReference type="Proteomes" id="UP001058974">
    <property type="component" value="Chromosome 3"/>
</dbReference>
<dbReference type="Gramene" id="Psat03G0484000-T1">
    <property type="protein sequence ID" value="KAI5430408.1"/>
    <property type="gene ID" value="KIW84_034840"/>
</dbReference>
<dbReference type="InterPro" id="IPR056647">
    <property type="entry name" value="DUF7745"/>
</dbReference>
<dbReference type="AlphaFoldDB" id="A0A9D4XZG6"/>
<dbReference type="Pfam" id="PF24924">
    <property type="entry name" value="DUF7745"/>
    <property type="match status" value="1"/>
</dbReference>
<keyword evidence="4" id="KW-1185">Reference proteome</keyword>
<evidence type="ECO:0000313" key="3">
    <source>
        <dbReference type="EMBL" id="KAI5430408.1"/>
    </source>
</evidence>
<reference evidence="3 4" key="1">
    <citation type="journal article" date="2022" name="Nat. Genet.">
        <title>Improved pea reference genome and pan-genome highlight genomic features and evolutionary characteristics.</title>
        <authorList>
            <person name="Yang T."/>
            <person name="Liu R."/>
            <person name="Luo Y."/>
            <person name="Hu S."/>
            <person name="Wang D."/>
            <person name="Wang C."/>
            <person name="Pandey M.K."/>
            <person name="Ge S."/>
            <person name="Xu Q."/>
            <person name="Li N."/>
            <person name="Li G."/>
            <person name="Huang Y."/>
            <person name="Saxena R.K."/>
            <person name="Ji Y."/>
            <person name="Li M."/>
            <person name="Yan X."/>
            <person name="He Y."/>
            <person name="Liu Y."/>
            <person name="Wang X."/>
            <person name="Xiang C."/>
            <person name="Varshney R.K."/>
            <person name="Ding H."/>
            <person name="Gao S."/>
            <person name="Zong X."/>
        </authorList>
    </citation>
    <scope>NUCLEOTIDE SEQUENCE [LARGE SCALE GENOMIC DNA]</scope>
    <source>
        <strain evidence="3 4">cv. Zhongwan 6</strain>
    </source>
</reference>
<dbReference type="EMBL" id="JAMSHJ010000003">
    <property type="protein sequence ID" value="KAI5430408.1"/>
    <property type="molecule type" value="Genomic_DNA"/>
</dbReference>
<accession>A0A9D4XZG6</accession>
<dbReference type="PANTHER" id="PTHR48201:SF12">
    <property type="entry name" value="AMINOTRANSFERASE-LIKE PLANT MOBILE DOMAIN-CONTAINING PROTEIN"/>
    <property type="match status" value="1"/>
</dbReference>
<evidence type="ECO:0000259" key="2">
    <source>
        <dbReference type="Pfam" id="PF24924"/>
    </source>
</evidence>
<evidence type="ECO:0000256" key="1">
    <source>
        <dbReference type="SAM" id="Coils"/>
    </source>
</evidence>
<keyword evidence="1" id="KW-0175">Coiled coil</keyword>
<name>A0A9D4XZG6_PEA</name>
<organism evidence="3 4">
    <name type="scientific">Pisum sativum</name>
    <name type="common">Garden pea</name>
    <name type="synonym">Lathyrus oleraceus</name>
    <dbReference type="NCBI Taxonomy" id="3888"/>
    <lineage>
        <taxon>Eukaryota</taxon>
        <taxon>Viridiplantae</taxon>
        <taxon>Streptophyta</taxon>
        <taxon>Embryophyta</taxon>
        <taxon>Tracheophyta</taxon>
        <taxon>Spermatophyta</taxon>
        <taxon>Magnoliopsida</taxon>
        <taxon>eudicotyledons</taxon>
        <taxon>Gunneridae</taxon>
        <taxon>Pentapetalae</taxon>
        <taxon>rosids</taxon>
        <taxon>fabids</taxon>
        <taxon>Fabales</taxon>
        <taxon>Fabaceae</taxon>
        <taxon>Papilionoideae</taxon>
        <taxon>50 kb inversion clade</taxon>
        <taxon>NPAAA clade</taxon>
        <taxon>Hologalegina</taxon>
        <taxon>IRL clade</taxon>
        <taxon>Fabeae</taxon>
        <taxon>Lathyrus</taxon>
    </lineage>
</organism>
<feature type="coiled-coil region" evidence="1">
    <location>
        <begin position="114"/>
        <end position="165"/>
    </location>
</feature>
<comment type="caution">
    <text evidence="3">The sequence shown here is derived from an EMBL/GenBank/DDBJ whole genome shotgun (WGS) entry which is preliminary data.</text>
</comment>
<feature type="domain" description="DUF7745" evidence="2">
    <location>
        <begin position="21"/>
        <end position="108"/>
    </location>
</feature>
<dbReference type="PANTHER" id="PTHR48201">
    <property type="entry name" value="PROTEIN, PUTATIVE-RELATED"/>
    <property type="match status" value="1"/>
</dbReference>
<protein>
    <recommendedName>
        <fullName evidence="2">DUF7745 domain-containing protein</fullName>
    </recommendedName>
</protein>
<evidence type="ECO:0000313" key="4">
    <source>
        <dbReference type="Proteomes" id="UP001058974"/>
    </source>
</evidence>
<proteinExistence type="predicted"/>
<gene>
    <name evidence="3" type="ORF">KIW84_034840</name>
</gene>